<feature type="compositionally biased region" description="Pro residues" evidence="1">
    <location>
        <begin position="289"/>
        <end position="305"/>
    </location>
</feature>
<reference evidence="4 5" key="1">
    <citation type="submission" date="2021-01" db="EMBL/GenBank/DDBJ databases">
        <title>Whole genome shotgun sequence of Actinoplanes couchii NBRC 106145.</title>
        <authorList>
            <person name="Komaki H."/>
            <person name="Tamura T."/>
        </authorList>
    </citation>
    <scope>NUCLEOTIDE SEQUENCE [LARGE SCALE GENOMIC DNA]</scope>
    <source>
        <strain evidence="4 5">NBRC 106145</strain>
    </source>
</reference>
<keyword evidence="5" id="KW-1185">Reference proteome</keyword>
<evidence type="ECO:0000256" key="2">
    <source>
        <dbReference type="SAM" id="SignalP"/>
    </source>
</evidence>
<dbReference type="SUPFAM" id="SSF74853">
    <property type="entry name" value="Lamin A/C globular tail domain"/>
    <property type="match status" value="1"/>
</dbReference>
<feature type="region of interest" description="Disordered" evidence="1">
    <location>
        <begin position="228"/>
        <end position="311"/>
    </location>
</feature>
<name>A0ABQ3X680_9ACTN</name>
<dbReference type="Gene3D" id="2.60.40.10">
    <property type="entry name" value="Immunoglobulins"/>
    <property type="match status" value="1"/>
</dbReference>
<feature type="chain" id="PRO_5045868953" description="LTD domain-containing protein" evidence="2">
    <location>
        <begin position="34"/>
        <end position="431"/>
    </location>
</feature>
<keyword evidence="2" id="KW-0732">Signal</keyword>
<dbReference type="InterPro" id="IPR036415">
    <property type="entry name" value="Lamin_tail_dom_sf"/>
</dbReference>
<protein>
    <recommendedName>
        <fullName evidence="3">LTD domain-containing protein</fullName>
    </recommendedName>
</protein>
<feature type="domain" description="LTD" evidence="3">
    <location>
        <begin position="300"/>
        <end position="430"/>
    </location>
</feature>
<dbReference type="Gene3D" id="2.60.40.1260">
    <property type="entry name" value="Lamin Tail domain"/>
    <property type="match status" value="1"/>
</dbReference>
<feature type="compositionally biased region" description="Pro residues" evidence="1">
    <location>
        <begin position="258"/>
        <end position="269"/>
    </location>
</feature>
<proteinExistence type="predicted"/>
<feature type="compositionally biased region" description="Low complexity" evidence="1">
    <location>
        <begin position="270"/>
        <end position="288"/>
    </location>
</feature>
<dbReference type="PROSITE" id="PS51841">
    <property type="entry name" value="LTD"/>
    <property type="match status" value="1"/>
</dbReference>
<organism evidence="4 5">
    <name type="scientific">Actinoplanes couchii</name>
    <dbReference type="NCBI Taxonomy" id="403638"/>
    <lineage>
        <taxon>Bacteria</taxon>
        <taxon>Bacillati</taxon>
        <taxon>Actinomycetota</taxon>
        <taxon>Actinomycetes</taxon>
        <taxon>Micromonosporales</taxon>
        <taxon>Micromonosporaceae</taxon>
        <taxon>Actinoplanes</taxon>
    </lineage>
</organism>
<dbReference type="InterPro" id="IPR001322">
    <property type="entry name" value="Lamin_tail_dom"/>
</dbReference>
<dbReference type="Proteomes" id="UP000612282">
    <property type="component" value="Unassembled WGS sequence"/>
</dbReference>
<sequence length="431" mass="45430">MHVRPKKNLGVSAAVGSLLAGTALLFPTASASAATAPTFDIVPLRTGFGPVTLSGTAEPNATVNLYEYAYVWGYNYSQSRLAQERANNYTTGGYVTTTANSSGRWTISRDLDSGHVFMVGTADGYSQIRKAALRVKADLNVTASNGTVNFSVNADPSQPGLPVAIQRYSTSGGWSTIASGATVQVGNAATYTGSVGSQPSGTSYYRAFLQGDDTNWADQSNYIVANYSENQPAGNGAGNGTPPGNPLPTPVYDTGTVTPPPATSSPTPRPSASSTSPTPRPSSSSPSSSPTPKPTTPKPTTPAPSGPAAGSVQFTRIQYNAPGVDRKTNTSINGEYFRLTNKTKKSINLKSWTVKDAAGNLYRFTTNYTLAAGKSVVVRTGKGTNTTATRYWGKKYHVWNNSGDTAYLRTDKNKQIDTCKWTKPGKGYTTC</sequence>
<dbReference type="EMBL" id="BOMG01000035">
    <property type="protein sequence ID" value="GID54022.1"/>
    <property type="molecule type" value="Genomic_DNA"/>
</dbReference>
<dbReference type="InterPro" id="IPR013783">
    <property type="entry name" value="Ig-like_fold"/>
</dbReference>
<accession>A0ABQ3X680</accession>
<evidence type="ECO:0000259" key="3">
    <source>
        <dbReference type="PROSITE" id="PS51841"/>
    </source>
</evidence>
<evidence type="ECO:0000313" key="4">
    <source>
        <dbReference type="EMBL" id="GID54022.1"/>
    </source>
</evidence>
<evidence type="ECO:0000256" key="1">
    <source>
        <dbReference type="SAM" id="MobiDB-lite"/>
    </source>
</evidence>
<feature type="signal peptide" evidence="2">
    <location>
        <begin position="1"/>
        <end position="33"/>
    </location>
</feature>
<dbReference type="Pfam" id="PF00932">
    <property type="entry name" value="LTD"/>
    <property type="match status" value="1"/>
</dbReference>
<evidence type="ECO:0000313" key="5">
    <source>
        <dbReference type="Proteomes" id="UP000612282"/>
    </source>
</evidence>
<comment type="caution">
    <text evidence="4">The sequence shown here is derived from an EMBL/GenBank/DDBJ whole genome shotgun (WGS) entry which is preliminary data.</text>
</comment>
<gene>
    <name evidence="4" type="ORF">Aco03nite_024260</name>
</gene>